<reference evidence="2" key="1">
    <citation type="submission" date="2016-10" db="EMBL/GenBank/DDBJ databases">
        <title>Sequence of Gallionella enrichment culture.</title>
        <authorList>
            <person name="Poehlein A."/>
            <person name="Muehling M."/>
            <person name="Daniel R."/>
        </authorList>
    </citation>
    <scope>NUCLEOTIDE SEQUENCE</scope>
</reference>
<sequence length="150" mass="16561">MGKITEILNVAQQRAKDLNLPYAGALTPQEANELMRTAPGAKLVDVRTRAEIDWVGRVPGAVEIEWATYPGMKLNPNFLAALEQQVSKEALVMFLCRSGHRSQGAAMVATQAGYRDCYNVLEGFEGDRSPSNQRNVLNGWRVSGLPWEQS</sequence>
<comment type="caution">
    <text evidence="2">The sequence shown here is derived from an EMBL/GenBank/DDBJ whole genome shotgun (WGS) entry which is preliminary data.</text>
</comment>
<name>A0A1J5RVI8_9ZZZZ</name>
<dbReference type="GO" id="GO:0004792">
    <property type="term" value="F:thiosulfate-cyanide sulfurtransferase activity"/>
    <property type="evidence" value="ECO:0007669"/>
    <property type="project" value="UniProtKB-EC"/>
</dbReference>
<dbReference type="PANTHER" id="PTHR45431:SF3">
    <property type="entry name" value="RHODANESE-LIKE DOMAIN-CONTAINING PROTEIN 15, CHLOROPLASTIC"/>
    <property type="match status" value="1"/>
</dbReference>
<gene>
    <name evidence="2" type="primary">glpE_15</name>
    <name evidence="2" type="ORF">GALL_181820</name>
</gene>
<dbReference type="InterPro" id="IPR052367">
    <property type="entry name" value="Thiosulfate_ST/Rhodanese-like"/>
</dbReference>
<dbReference type="AlphaFoldDB" id="A0A1J5RVI8"/>
<organism evidence="2">
    <name type="scientific">mine drainage metagenome</name>
    <dbReference type="NCBI Taxonomy" id="410659"/>
    <lineage>
        <taxon>unclassified sequences</taxon>
        <taxon>metagenomes</taxon>
        <taxon>ecological metagenomes</taxon>
    </lineage>
</organism>
<dbReference type="SMART" id="SM00450">
    <property type="entry name" value="RHOD"/>
    <property type="match status" value="1"/>
</dbReference>
<dbReference type="PANTHER" id="PTHR45431">
    <property type="entry name" value="RHODANESE-LIKE DOMAIN-CONTAINING PROTEIN 15, CHLOROPLASTIC"/>
    <property type="match status" value="1"/>
</dbReference>
<dbReference type="CDD" id="cd01522">
    <property type="entry name" value="RHOD_1"/>
    <property type="match status" value="1"/>
</dbReference>
<accession>A0A1J5RVI8</accession>
<dbReference type="InterPro" id="IPR036873">
    <property type="entry name" value="Rhodanese-like_dom_sf"/>
</dbReference>
<dbReference type="EMBL" id="MLJW01000102">
    <property type="protein sequence ID" value="OIQ99785.1"/>
    <property type="molecule type" value="Genomic_DNA"/>
</dbReference>
<dbReference type="EC" id="2.8.1.1" evidence="2"/>
<keyword evidence="2" id="KW-0808">Transferase</keyword>
<protein>
    <submittedName>
        <fullName evidence="2">Thiosulfate sulfurtransferase GlpE</fullName>
        <ecNumber evidence="2">2.8.1.1</ecNumber>
    </submittedName>
</protein>
<dbReference type="Gene3D" id="3.40.250.10">
    <property type="entry name" value="Rhodanese-like domain"/>
    <property type="match status" value="1"/>
</dbReference>
<dbReference type="InterPro" id="IPR001763">
    <property type="entry name" value="Rhodanese-like_dom"/>
</dbReference>
<dbReference type="PROSITE" id="PS50206">
    <property type="entry name" value="RHODANESE_3"/>
    <property type="match status" value="1"/>
</dbReference>
<proteinExistence type="predicted"/>
<feature type="domain" description="Rhodanese" evidence="1">
    <location>
        <begin position="37"/>
        <end position="136"/>
    </location>
</feature>
<evidence type="ECO:0000259" key="1">
    <source>
        <dbReference type="PROSITE" id="PS50206"/>
    </source>
</evidence>
<dbReference type="Pfam" id="PF00581">
    <property type="entry name" value="Rhodanese"/>
    <property type="match status" value="1"/>
</dbReference>
<dbReference type="SUPFAM" id="SSF52821">
    <property type="entry name" value="Rhodanese/Cell cycle control phosphatase"/>
    <property type="match status" value="1"/>
</dbReference>
<evidence type="ECO:0000313" key="2">
    <source>
        <dbReference type="EMBL" id="OIQ99785.1"/>
    </source>
</evidence>